<keyword evidence="6" id="KW-0378">Hydrolase</keyword>
<dbReference type="Pfam" id="PF10609">
    <property type="entry name" value="ParA"/>
    <property type="match status" value="1"/>
</dbReference>
<dbReference type="GO" id="GO:0046872">
    <property type="term" value="F:metal ion binding"/>
    <property type="evidence" value="ECO:0007669"/>
    <property type="project" value="UniProtKB-KW"/>
</dbReference>
<dbReference type="CDD" id="cd02037">
    <property type="entry name" value="Mrp_NBP35"/>
    <property type="match status" value="1"/>
</dbReference>
<dbReference type="Proteomes" id="UP000464954">
    <property type="component" value="Chromosome"/>
</dbReference>
<organism evidence="7 8">
    <name type="scientific">Tichowtungia aerotolerans</name>
    <dbReference type="NCBI Taxonomy" id="2697043"/>
    <lineage>
        <taxon>Bacteria</taxon>
        <taxon>Pseudomonadati</taxon>
        <taxon>Kiritimatiellota</taxon>
        <taxon>Tichowtungiia</taxon>
        <taxon>Tichowtungiales</taxon>
        <taxon>Tichowtungiaceae</taxon>
        <taxon>Tichowtungia</taxon>
    </lineage>
</organism>
<dbReference type="GO" id="GO:0005829">
    <property type="term" value="C:cytosol"/>
    <property type="evidence" value="ECO:0007669"/>
    <property type="project" value="TreeGrafter"/>
</dbReference>
<evidence type="ECO:0000313" key="7">
    <source>
        <dbReference type="EMBL" id="QHI70906.1"/>
    </source>
</evidence>
<evidence type="ECO:0000256" key="3">
    <source>
        <dbReference type="ARBA" id="ARBA00022840"/>
    </source>
</evidence>
<dbReference type="SUPFAM" id="SSF52540">
    <property type="entry name" value="P-loop containing nucleoside triphosphate hydrolases"/>
    <property type="match status" value="1"/>
</dbReference>
<keyword evidence="4 6" id="KW-0408">Iron</keyword>
<keyword evidence="8" id="KW-1185">Reference proteome</keyword>
<evidence type="ECO:0000256" key="6">
    <source>
        <dbReference type="HAMAP-Rule" id="MF_02040"/>
    </source>
</evidence>
<dbReference type="PROSITE" id="PS01215">
    <property type="entry name" value="MRP"/>
    <property type="match status" value="1"/>
</dbReference>
<comment type="function">
    <text evidence="6">Binds and transfers iron-sulfur (Fe-S) clusters to target apoproteins. Can hydrolyze ATP.</text>
</comment>
<dbReference type="InterPro" id="IPR033756">
    <property type="entry name" value="YlxH/NBP35"/>
</dbReference>
<evidence type="ECO:0000256" key="5">
    <source>
        <dbReference type="ARBA" id="ARBA00023014"/>
    </source>
</evidence>
<dbReference type="GO" id="GO:0016887">
    <property type="term" value="F:ATP hydrolysis activity"/>
    <property type="evidence" value="ECO:0007669"/>
    <property type="project" value="UniProtKB-UniRule"/>
</dbReference>
<keyword evidence="3 6" id="KW-0067">ATP-binding</keyword>
<evidence type="ECO:0000256" key="4">
    <source>
        <dbReference type="ARBA" id="ARBA00023004"/>
    </source>
</evidence>
<dbReference type="GO" id="GO:0051536">
    <property type="term" value="F:iron-sulfur cluster binding"/>
    <property type="evidence" value="ECO:0007669"/>
    <property type="project" value="UniProtKB-UniRule"/>
</dbReference>
<dbReference type="HAMAP" id="MF_02040">
    <property type="entry name" value="Mrp_NBP35"/>
    <property type="match status" value="1"/>
</dbReference>
<reference evidence="7 8" key="1">
    <citation type="submission" date="2020-01" db="EMBL/GenBank/DDBJ databases">
        <title>Ponticoccus aerotolerans gen. nov., sp. nov., an anaerobic bacterium and proposal of Ponticoccusceae fam. nov., Ponticoccusles ord. nov. and Ponticoccuse classis nov. in the phylum Kiritimatiellaeota.</title>
        <authorList>
            <person name="Zhou L.Y."/>
            <person name="Du Z.J."/>
        </authorList>
    </citation>
    <scope>NUCLEOTIDE SEQUENCE [LARGE SCALE GENOMIC DNA]</scope>
    <source>
        <strain evidence="7 8">S-5007</strain>
    </source>
</reference>
<dbReference type="AlphaFoldDB" id="A0A6P1MH42"/>
<keyword evidence="5 6" id="KW-0411">Iron-sulfur</keyword>
<dbReference type="PANTHER" id="PTHR23264">
    <property type="entry name" value="NUCLEOTIDE-BINDING PROTEIN NBP35 YEAST -RELATED"/>
    <property type="match status" value="1"/>
</dbReference>
<keyword evidence="1 6" id="KW-0479">Metal-binding</keyword>
<dbReference type="Gene3D" id="3.40.50.300">
    <property type="entry name" value="P-loop containing nucleotide triphosphate hydrolases"/>
    <property type="match status" value="1"/>
</dbReference>
<feature type="binding site" evidence="6">
    <location>
        <begin position="13"/>
        <end position="20"/>
    </location>
    <ligand>
        <name>ATP</name>
        <dbReference type="ChEBI" id="CHEBI:30616"/>
    </ligand>
</feature>
<keyword evidence="2 6" id="KW-0547">Nucleotide-binding</keyword>
<dbReference type="EMBL" id="CP047593">
    <property type="protein sequence ID" value="QHI70906.1"/>
    <property type="molecule type" value="Genomic_DNA"/>
</dbReference>
<dbReference type="FunFam" id="3.40.50.300:FF:001119">
    <property type="entry name" value="Iron-sulfur cluster carrier protein"/>
    <property type="match status" value="1"/>
</dbReference>
<accession>A0A6P1MH42</accession>
<proteinExistence type="inferred from homology"/>
<name>A0A6P1MH42_9BACT</name>
<evidence type="ECO:0000256" key="2">
    <source>
        <dbReference type="ARBA" id="ARBA00022741"/>
    </source>
</evidence>
<dbReference type="KEGG" id="taer:GT409_08315"/>
<evidence type="ECO:0000256" key="1">
    <source>
        <dbReference type="ARBA" id="ARBA00022723"/>
    </source>
</evidence>
<dbReference type="GO" id="GO:0005524">
    <property type="term" value="F:ATP binding"/>
    <property type="evidence" value="ECO:0007669"/>
    <property type="project" value="UniProtKB-UniRule"/>
</dbReference>
<dbReference type="GO" id="GO:0140663">
    <property type="term" value="F:ATP-dependent FeS chaperone activity"/>
    <property type="evidence" value="ECO:0007669"/>
    <property type="project" value="InterPro"/>
</dbReference>
<evidence type="ECO:0000313" key="8">
    <source>
        <dbReference type="Proteomes" id="UP000464954"/>
    </source>
</evidence>
<protein>
    <recommendedName>
        <fullName evidence="6">Iron-sulfur cluster carrier protein</fullName>
    </recommendedName>
</protein>
<dbReference type="InterPro" id="IPR000808">
    <property type="entry name" value="Mrp-like_CS"/>
</dbReference>
<dbReference type="GO" id="GO:0016226">
    <property type="term" value="P:iron-sulfur cluster assembly"/>
    <property type="evidence" value="ECO:0007669"/>
    <property type="project" value="InterPro"/>
</dbReference>
<gene>
    <name evidence="7" type="ORF">GT409_08315</name>
</gene>
<comment type="subunit">
    <text evidence="6">Homodimer.</text>
</comment>
<comment type="similarity">
    <text evidence="6">Belongs to the Mrp/NBP35 ATP-binding proteins family.</text>
</comment>
<dbReference type="PANTHER" id="PTHR23264:SF19">
    <property type="entry name" value="CYTOSOLIC FE-S CLUSTER ASSEMBLY FACTOR NUBP2"/>
    <property type="match status" value="1"/>
</dbReference>
<dbReference type="InterPro" id="IPR019591">
    <property type="entry name" value="Mrp/NBP35_ATP-bd"/>
</dbReference>
<sequence length="283" mass="29483">MSAIKHKIVVLSGKGGVGKSTVSANLAMSLAAKGFSVGLLDADIHGPSVPTLFNLVGQTATQTNDAINPVTANGIKLMSAGFMIAHPDQAIIVRGPAKNGILEQMLGQVNWGRLDYLIIDCPPGTGDEPLSVCQLINSPDGGVVVTTPQEIAAADVRKSIQFCRKLNLPILGILENMSGFVCPKCGEEVHLFGKDGGRKTAEKFNEAFLGRIPIDPAIGLCGDEGRSFLEHHGESATAVAFEKAVEQIDTALQLLPGKEPATCDSGCSSCSSSSSCPTAKQEA</sequence>
<dbReference type="InterPro" id="IPR027417">
    <property type="entry name" value="P-loop_NTPase"/>
</dbReference>